<feature type="binding site" evidence="11">
    <location>
        <position position="74"/>
    </location>
    <ligand>
        <name>Mg(2+)</name>
        <dbReference type="ChEBI" id="CHEBI:18420"/>
    </ligand>
</feature>
<comment type="caution">
    <text evidence="13">The sequence shown here is derived from an EMBL/GenBank/DDBJ whole genome shotgun (WGS) entry which is preliminary data.</text>
</comment>
<evidence type="ECO:0000256" key="10">
    <source>
        <dbReference type="ARBA" id="ARBA00023102"/>
    </source>
</evidence>
<comment type="cofactor">
    <cofactor evidence="11">
        <name>Zn(2+)</name>
        <dbReference type="ChEBI" id="CHEBI:29105"/>
    </cofactor>
    <text evidence="11">Binds 1 zinc ion per subunit.</text>
</comment>
<dbReference type="NCBIfam" id="NF000768">
    <property type="entry name" value="PRK00051.1"/>
    <property type="match status" value="1"/>
</dbReference>
<keyword evidence="10 11" id="KW-0368">Histidine biosynthesis</keyword>
<feature type="binding site" evidence="11">
    <location>
        <position position="75"/>
    </location>
    <ligand>
        <name>Zn(2+)</name>
        <dbReference type="ChEBI" id="CHEBI:29105"/>
        <note>ligand shared between dimeric partners</note>
    </ligand>
</feature>
<dbReference type="InterPro" id="IPR026660">
    <property type="entry name" value="PRA-CH"/>
</dbReference>
<keyword evidence="11" id="KW-0479">Metal-binding</keyword>
<dbReference type="PANTHER" id="PTHR42945">
    <property type="entry name" value="HISTIDINE BIOSYNTHESIS BIFUNCTIONAL PROTEIN"/>
    <property type="match status" value="1"/>
</dbReference>
<comment type="function">
    <text evidence="11">Catalyzes the hydrolysis of the adenine ring of phosphoribosyl-AMP.</text>
</comment>
<comment type="catalytic activity">
    <reaction evidence="1 11">
        <text>1-(5-phospho-beta-D-ribosyl)-5'-AMP + H2O = 1-(5-phospho-beta-D-ribosyl)-5-[(5-phospho-beta-D-ribosylamino)methylideneamino]imidazole-4-carboxamide</text>
        <dbReference type="Rhea" id="RHEA:20049"/>
        <dbReference type="ChEBI" id="CHEBI:15377"/>
        <dbReference type="ChEBI" id="CHEBI:58435"/>
        <dbReference type="ChEBI" id="CHEBI:59457"/>
        <dbReference type="EC" id="3.5.4.19"/>
    </reaction>
</comment>
<dbReference type="InterPro" id="IPR002496">
    <property type="entry name" value="PRib_AMP_CycHydrolase_dom"/>
</dbReference>
<dbReference type="EMBL" id="JAAGRR010000105">
    <property type="protein sequence ID" value="NDY42974.1"/>
    <property type="molecule type" value="Genomic_DNA"/>
</dbReference>
<evidence type="ECO:0000256" key="6">
    <source>
        <dbReference type="ARBA" id="ARBA00008299"/>
    </source>
</evidence>
<keyword evidence="9 11" id="KW-0378">Hydrolase</keyword>
<dbReference type="UniPathway" id="UPA00031">
    <property type="reaction ID" value="UER00008"/>
</dbReference>
<evidence type="ECO:0000256" key="4">
    <source>
        <dbReference type="ARBA" id="ARBA00005204"/>
    </source>
</evidence>
<keyword evidence="8 11" id="KW-0028">Amino-acid biosynthesis</keyword>
<comment type="pathway">
    <text evidence="3 11">Amino-acid biosynthesis; L-histidine biosynthesis; L-histidine from 5-phospho-alpha-D-ribose 1-diphosphate: step 3/9.</text>
</comment>
<protein>
    <recommendedName>
        <fullName evidence="11">Phosphoribosyl-AMP cyclohydrolase</fullName>
        <shortName evidence="11">PRA-CH</shortName>
        <ecNumber evidence="11">3.5.4.19</ecNumber>
    </recommendedName>
</protein>
<dbReference type="GO" id="GO:0008270">
    <property type="term" value="F:zinc ion binding"/>
    <property type="evidence" value="ECO:0007669"/>
    <property type="project" value="UniProtKB-UniRule"/>
</dbReference>
<dbReference type="GO" id="GO:0000105">
    <property type="term" value="P:L-histidine biosynthetic process"/>
    <property type="evidence" value="ECO:0007669"/>
    <property type="project" value="UniProtKB-UniRule"/>
</dbReference>
<feature type="binding site" evidence="11">
    <location>
        <position position="76"/>
    </location>
    <ligand>
        <name>Mg(2+)</name>
        <dbReference type="ChEBI" id="CHEBI:18420"/>
    </ligand>
</feature>
<comment type="subunit">
    <text evidence="11">Homodimer.</text>
</comment>
<dbReference type="EC" id="3.5.4.19" evidence="11"/>
<comment type="similarity">
    <text evidence="11">Belongs to the PRA-CH family.</text>
</comment>
<feature type="binding site" evidence="11">
    <location>
        <position position="78"/>
    </location>
    <ligand>
        <name>Mg(2+)</name>
        <dbReference type="ChEBI" id="CHEBI:18420"/>
    </ligand>
</feature>
<dbReference type="AlphaFoldDB" id="A0A6N9TTA5"/>
<dbReference type="SUPFAM" id="SSF141734">
    <property type="entry name" value="HisI-like"/>
    <property type="match status" value="1"/>
</dbReference>
<dbReference type="GO" id="GO:0004635">
    <property type="term" value="F:phosphoribosyl-AMP cyclohydrolase activity"/>
    <property type="evidence" value="ECO:0007669"/>
    <property type="project" value="UniProtKB-UniRule"/>
</dbReference>
<keyword evidence="11" id="KW-0862">Zinc</keyword>
<sequence length="125" mass="13875">MDAPDFAKGGGLLPAIAQDAATGEVLMLAYMNREAWTKTLETGKVHYWSRSRNRLWLKGETSGHVQMLREARLDCDGDTLLLKVEQLGGAACHTGRRSCFHRRVTPEGLVTEGEPVFDPREVYGT</sequence>
<feature type="binding site" evidence="11">
    <location>
        <position position="92"/>
    </location>
    <ligand>
        <name>Zn(2+)</name>
        <dbReference type="ChEBI" id="CHEBI:29105"/>
        <note>ligand shared between dimeric partners</note>
    </ligand>
</feature>
<dbReference type="HAMAP" id="MF_01021">
    <property type="entry name" value="HisI"/>
    <property type="match status" value="1"/>
</dbReference>
<dbReference type="Gene3D" id="3.10.20.810">
    <property type="entry name" value="Phosphoribosyl-AMP cyclohydrolase"/>
    <property type="match status" value="1"/>
</dbReference>
<dbReference type="PANTHER" id="PTHR42945:SF1">
    <property type="entry name" value="HISTIDINE BIOSYNTHESIS BIFUNCTIONAL PROTEIN HIS7"/>
    <property type="match status" value="1"/>
</dbReference>
<dbReference type="Proteomes" id="UP000469346">
    <property type="component" value="Unassembled WGS sequence"/>
</dbReference>
<feature type="binding site" evidence="11">
    <location>
        <position position="99"/>
    </location>
    <ligand>
        <name>Zn(2+)</name>
        <dbReference type="ChEBI" id="CHEBI:29105"/>
        <note>ligand shared between dimeric partners</note>
    </ligand>
</feature>
<dbReference type="FunFam" id="3.10.20.810:FF:000001">
    <property type="entry name" value="Histidine biosynthesis bifunctional protein HisIE"/>
    <property type="match status" value="1"/>
</dbReference>
<dbReference type="GO" id="GO:0000287">
    <property type="term" value="F:magnesium ion binding"/>
    <property type="evidence" value="ECO:0007669"/>
    <property type="project" value="UniProtKB-UniRule"/>
</dbReference>
<keyword evidence="11" id="KW-0460">Magnesium</keyword>
<dbReference type="GO" id="GO:0004636">
    <property type="term" value="F:phosphoribosyl-ATP diphosphatase activity"/>
    <property type="evidence" value="ECO:0007669"/>
    <property type="project" value="UniProtKB-EC"/>
</dbReference>
<feature type="domain" description="Phosphoribosyl-AMP cyclohydrolase" evidence="12">
    <location>
        <begin position="27"/>
        <end position="101"/>
    </location>
</feature>
<evidence type="ECO:0000313" key="14">
    <source>
        <dbReference type="Proteomes" id="UP000469346"/>
    </source>
</evidence>
<comment type="cofactor">
    <cofactor evidence="11">
        <name>Mg(2+)</name>
        <dbReference type="ChEBI" id="CHEBI:18420"/>
    </cofactor>
    <text evidence="11">Binds 1 Mg(2+) ion per subunit.</text>
</comment>
<evidence type="ECO:0000256" key="3">
    <source>
        <dbReference type="ARBA" id="ARBA00005169"/>
    </source>
</evidence>
<evidence type="ECO:0000313" key="13">
    <source>
        <dbReference type="EMBL" id="NDY42974.1"/>
    </source>
</evidence>
<dbReference type="InterPro" id="IPR038019">
    <property type="entry name" value="PRib_AMP_CycHydrolase_sf"/>
</dbReference>
<evidence type="ECO:0000256" key="1">
    <source>
        <dbReference type="ARBA" id="ARBA00000024"/>
    </source>
</evidence>
<evidence type="ECO:0000256" key="7">
    <source>
        <dbReference type="ARBA" id="ARBA00022490"/>
    </source>
</evidence>
<accession>A0A6N9TTA5</accession>
<dbReference type="Pfam" id="PF01502">
    <property type="entry name" value="PRA-CH"/>
    <property type="match status" value="1"/>
</dbReference>
<evidence type="ECO:0000256" key="8">
    <source>
        <dbReference type="ARBA" id="ARBA00022605"/>
    </source>
</evidence>
<gene>
    <name evidence="11 13" type="primary">hisI</name>
    <name evidence="13" type="ORF">G3N55_08990</name>
</gene>
<keyword evidence="14" id="KW-1185">Reference proteome</keyword>
<comment type="similarity">
    <text evidence="5">In the C-terminal section; belongs to the PRA-PH family.</text>
</comment>
<proteinExistence type="inferred from homology"/>
<evidence type="ECO:0000256" key="9">
    <source>
        <dbReference type="ARBA" id="ARBA00022801"/>
    </source>
</evidence>
<dbReference type="GO" id="GO:0005737">
    <property type="term" value="C:cytoplasm"/>
    <property type="evidence" value="ECO:0007669"/>
    <property type="project" value="UniProtKB-SubCell"/>
</dbReference>
<keyword evidence="7 11" id="KW-0963">Cytoplasm</keyword>
<comment type="pathway">
    <text evidence="4">Amino-acid biosynthesis; L-histidine biosynthesis; L-histidine from 5-phospho-alpha-D-ribose 1-diphosphate: step 2/9.</text>
</comment>
<evidence type="ECO:0000259" key="12">
    <source>
        <dbReference type="Pfam" id="PF01502"/>
    </source>
</evidence>
<evidence type="ECO:0000256" key="2">
    <source>
        <dbReference type="ARBA" id="ARBA00001460"/>
    </source>
</evidence>
<comment type="similarity">
    <text evidence="6">In the N-terminal section; belongs to the PRA-CH family.</text>
</comment>
<name>A0A6N9TTA5_DISTH</name>
<evidence type="ECO:0000256" key="5">
    <source>
        <dbReference type="ARBA" id="ARBA00007731"/>
    </source>
</evidence>
<comment type="subcellular location">
    <subcellularLocation>
        <location evidence="11">Cytoplasm</location>
    </subcellularLocation>
</comment>
<comment type="catalytic activity">
    <reaction evidence="2">
        <text>1-(5-phospho-beta-D-ribosyl)-ATP + H2O = 1-(5-phospho-beta-D-ribosyl)-5'-AMP + diphosphate + H(+)</text>
        <dbReference type="Rhea" id="RHEA:22828"/>
        <dbReference type="ChEBI" id="CHEBI:15377"/>
        <dbReference type="ChEBI" id="CHEBI:15378"/>
        <dbReference type="ChEBI" id="CHEBI:33019"/>
        <dbReference type="ChEBI" id="CHEBI:59457"/>
        <dbReference type="ChEBI" id="CHEBI:73183"/>
        <dbReference type="EC" id="3.6.1.31"/>
    </reaction>
</comment>
<evidence type="ECO:0000256" key="11">
    <source>
        <dbReference type="HAMAP-Rule" id="MF_01021"/>
    </source>
</evidence>
<reference evidence="13 14" key="1">
    <citation type="submission" date="2020-02" db="EMBL/GenBank/DDBJ databases">
        <title>Comparative genomics of sulfur disproportionating microorganisms.</title>
        <authorList>
            <person name="Ward L.M."/>
            <person name="Bertran E."/>
            <person name="Johnston D.T."/>
        </authorList>
    </citation>
    <scope>NUCLEOTIDE SEQUENCE [LARGE SCALE GENOMIC DNA]</scope>
    <source>
        <strain evidence="13 14">DSM 100025</strain>
    </source>
</reference>
<organism evidence="13 14">
    <name type="scientific">Dissulfurirhabdus thermomarina</name>
    <dbReference type="NCBI Taxonomy" id="1765737"/>
    <lineage>
        <taxon>Bacteria</taxon>
        <taxon>Deltaproteobacteria</taxon>
        <taxon>Dissulfurirhabdaceae</taxon>
        <taxon>Dissulfurirhabdus</taxon>
    </lineage>
</organism>